<dbReference type="InterPro" id="IPR006342">
    <property type="entry name" value="FkbM_mtfrase"/>
</dbReference>
<dbReference type="InterPro" id="IPR052514">
    <property type="entry name" value="SAM-dependent_MTase"/>
</dbReference>
<evidence type="ECO:0000313" key="3">
    <source>
        <dbReference type="Proteomes" id="UP000244898"/>
    </source>
</evidence>
<evidence type="ECO:0000313" key="2">
    <source>
        <dbReference type="EMBL" id="SPJ29592.1"/>
    </source>
</evidence>
<dbReference type="Proteomes" id="UP000244898">
    <property type="component" value="Unassembled WGS sequence"/>
</dbReference>
<dbReference type="PANTHER" id="PTHR34203:SF15">
    <property type="entry name" value="SLL1173 PROTEIN"/>
    <property type="match status" value="1"/>
</dbReference>
<gene>
    <name evidence="2" type="ORF">TRM7615_03112</name>
</gene>
<dbReference type="EMBL" id="ONZG01000007">
    <property type="protein sequence ID" value="SPJ29592.1"/>
    <property type="molecule type" value="Genomic_DNA"/>
</dbReference>
<dbReference type="Pfam" id="PF05050">
    <property type="entry name" value="Methyltransf_21"/>
    <property type="match status" value="1"/>
</dbReference>
<name>A0A2R8CAX9_9RHOB</name>
<dbReference type="Gene3D" id="3.40.50.150">
    <property type="entry name" value="Vaccinia Virus protein VP39"/>
    <property type="match status" value="1"/>
</dbReference>
<organism evidence="2 3">
    <name type="scientific">Falsiruegeria mediterranea M17</name>
    <dbReference type="NCBI Taxonomy" id="1200281"/>
    <lineage>
        <taxon>Bacteria</taxon>
        <taxon>Pseudomonadati</taxon>
        <taxon>Pseudomonadota</taxon>
        <taxon>Alphaproteobacteria</taxon>
        <taxon>Rhodobacterales</taxon>
        <taxon>Roseobacteraceae</taxon>
        <taxon>Falsiruegeria</taxon>
    </lineage>
</organism>
<dbReference type="PANTHER" id="PTHR34203">
    <property type="entry name" value="METHYLTRANSFERASE, FKBM FAMILY PROTEIN"/>
    <property type="match status" value="1"/>
</dbReference>
<dbReference type="RefSeq" id="WP_108789078.1">
    <property type="nucleotide sequence ID" value="NZ_ONZG01000007.1"/>
</dbReference>
<dbReference type="NCBIfam" id="TIGR01444">
    <property type="entry name" value="fkbM_fam"/>
    <property type="match status" value="1"/>
</dbReference>
<proteinExistence type="predicted"/>
<dbReference type="InterPro" id="IPR029063">
    <property type="entry name" value="SAM-dependent_MTases_sf"/>
</dbReference>
<dbReference type="AlphaFoldDB" id="A0A2R8CAX9"/>
<protein>
    <recommendedName>
        <fullName evidence="1">Methyltransferase FkbM domain-containing protein</fullName>
    </recommendedName>
</protein>
<sequence>MVKGKPEAKSLENPAIITANYMGNTVLFEKDGSLDYIEAEVERTGSFYELELLHDIWSRFLNGGTFIDVGAHIGNHSLFFSKVVKPDRVLSFEAQPGTYEKLLRNISINDLRPEDIKAFRSVVGSYDTKYATLNQLHEGNPGATSVEFLREKTKNSYKVYALDDFDIKDVSLVKIDVEGAEVEVLKGAARTILNFKPHIYVEAERENLREVVGWMNARDYRLIRRFNHTPTYLFSHLGKPALREFF</sequence>
<accession>A0A2R8CAX9</accession>
<dbReference type="SUPFAM" id="SSF53335">
    <property type="entry name" value="S-adenosyl-L-methionine-dependent methyltransferases"/>
    <property type="match status" value="1"/>
</dbReference>
<feature type="domain" description="Methyltransferase FkbM" evidence="1">
    <location>
        <begin position="68"/>
        <end position="222"/>
    </location>
</feature>
<evidence type="ECO:0000259" key="1">
    <source>
        <dbReference type="Pfam" id="PF05050"/>
    </source>
</evidence>
<dbReference type="OrthoDB" id="5679686at2"/>
<keyword evidence="3" id="KW-1185">Reference proteome</keyword>
<reference evidence="3" key="1">
    <citation type="submission" date="2018-03" db="EMBL/GenBank/DDBJ databases">
        <authorList>
            <person name="Rodrigo-Torres L."/>
            <person name="Arahal R. D."/>
            <person name="Lucena T."/>
        </authorList>
    </citation>
    <scope>NUCLEOTIDE SEQUENCE [LARGE SCALE GENOMIC DNA]</scope>
    <source>
        <strain evidence="3">CECT 7615</strain>
    </source>
</reference>